<name>A0A7C8KRV6_9BACI</name>
<dbReference type="RefSeq" id="WP_153406472.1">
    <property type="nucleotide sequence ID" value="NZ_ML762446.1"/>
</dbReference>
<comment type="caution">
    <text evidence="1">The sequence shown here is derived from an EMBL/GenBank/DDBJ whole genome shotgun (WGS) entry which is preliminary data.</text>
</comment>
<dbReference type="Proteomes" id="UP000480246">
    <property type="component" value="Unassembled WGS sequence"/>
</dbReference>
<organism evidence="1 2">
    <name type="scientific">Gracilibacillus oryzae</name>
    <dbReference type="NCBI Taxonomy" id="1672701"/>
    <lineage>
        <taxon>Bacteria</taxon>
        <taxon>Bacillati</taxon>
        <taxon>Bacillota</taxon>
        <taxon>Bacilli</taxon>
        <taxon>Bacillales</taxon>
        <taxon>Bacillaceae</taxon>
        <taxon>Gracilibacillus</taxon>
    </lineage>
</organism>
<dbReference type="AlphaFoldDB" id="A0A7C8KRV6"/>
<protein>
    <submittedName>
        <fullName evidence="1">Uncharacterized protein</fullName>
    </submittedName>
</protein>
<evidence type="ECO:0000313" key="1">
    <source>
        <dbReference type="EMBL" id="KAB8126924.1"/>
    </source>
</evidence>
<reference evidence="1 2" key="1">
    <citation type="submission" date="2019-10" db="EMBL/GenBank/DDBJ databases">
        <title>Gracilibacillus sp. nov. isolated from rice seeds.</title>
        <authorList>
            <person name="He S."/>
        </authorList>
    </citation>
    <scope>NUCLEOTIDE SEQUENCE [LARGE SCALE GENOMIC DNA]</scope>
    <source>
        <strain evidence="1 2">TD8</strain>
    </source>
</reference>
<accession>A0A7C8KRV6</accession>
<proteinExistence type="predicted"/>
<dbReference type="EMBL" id="WEID01000099">
    <property type="protein sequence ID" value="KAB8126924.1"/>
    <property type="molecule type" value="Genomic_DNA"/>
</dbReference>
<keyword evidence="2" id="KW-1185">Reference proteome</keyword>
<gene>
    <name evidence="1" type="ORF">F9U64_19085</name>
</gene>
<sequence>MVSTQKLASAYSFLIKIQSSSSPIVSKEAVIQHMSSLINHIESNEDLKSYKDQRGNDRE</sequence>
<evidence type="ECO:0000313" key="2">
    <source>
        <dbReference type="Proteomes" id="UP000480246"/>
    </source>
</evidence>